<keyword evidence="5" id="KW-1185">Reference proteome</keyword>
<keyword evidence="1" id="KW-0560">Oxidoreductase</keyword>
<dbReference type="PANTHER" id="PTHR43189">
    <property type="entry name" value="ZINC-TYPE ALCOHOL DEHYDROGENASE-LIKE PROTEIN C1198.01-RELATED"/>
    <property type="match status" value="1"/>
</dbReference>
<dbReference type="Gene3D" id="3.40.50.720">
    <property type="entry name" value="NAD(P)-binding Rossmann-like Domain"/>
    <property type="match status" value="1"/>
</dbReference>
<feature type="domain" description="Alcohol dehydrogenase-like C-terminal" evidence="2">
    <location>
        <begin position="174"/>
        <end position="317"/>
    </location>
</feature>
<evidence type="ECO:0000259" key="3">
    <source>
        <dbReference type="Pfam" id="PF08240"/>
    </source>
</evidence>
<dbReference type="CDD" id="cd08262">
    <property type="entry name" value="Zn_ADH8"/>
    <property type="match status" value="1"/>
</dbReference>
<evidence type="ECO:0000313" key="4">
    <source>
        <dbReference type="EMBL" id="PCG09773.1"/>
    </source>
</evidence>
<evidence type="ECO:0000256" key="1">
    <source>
        <dbReference type="ARBA" id="ARBA00023002"/>
    </source>
</evidence>
<dbReference type="EMBL" id="NWVD01000002">
    <property type="protein sequence ID" value="PCG09773.1"/>
    <property type="molecule type" value="Genomic_DNA"/>
</dbReference>
<dbReference type="RefSeq" id="WP_096611465.1">
    <property type="nucleotide sequence ID" value="NZ_NWVD01000002.1"/>
</dbReference>
<dbReference type="Proteomes" id="UP000218784">
    <property type="component" value="Unassembled WGS sequence"/>
</dbReference>
<dbReference type="SUPFAM" id="SSF51735">
    <property type="entry name" value="NAD(P)-binding Rossmann-fold domains"/>
    <property type="match status" value="1"/>
</dbReference>
<dbReference type="InterPro" id="IPR013149">
    <property type="entry name" value="ADH-like_C"/>
</dbReference>
<dbReference type="Pfam" id="PF08240">
    <property type="entry name" value="ADH_N"/>
    <property type="match status" value="1"/>
</dbReference>
<accession>A0A2A4I0J7</accession>
<dbReference type="InterPro" id="IPR011032">
    <property type="entry name" value="GroES-like_sf"/>
</dbReference>
<protein>
    <submittedName>
        <fullName evidence="4">Alcohol dehydrogenase</fullName>
    </submittedName>
</protein>
<comment type="caution">
    <text evidence="4">The sequence shown here is derived from an EMBL/GenBank/DDBJ whole genome shotgun (WGS) entry which is preliminary data.</text>
</comment>
<dbReference type="Gene3D" id="3.90.180.10">
    <property type="entry name" value="Medium-chain alcohol dehydrogenases, catalytic domain"/>
    <property type="match status" value="1"/>
</dbReference>
<sequence>MRAVVRRGHELVVDTITDPVPAAGQVVVRTLCCGICGSDLHAVHGMEAMVELGARSGEPPLIDPAADIVFGHEFCAELLDHGPGTDRRLKPGTRVVSFPVMPGAAGIETLGYSNRFPGGFAETMLLAEPLLLAVPDDLSDAQAAMTEPFAVGEHAVAQSDAGADTVQLVVGCGPVGLAVIAALKARRLGPVIAADFSPARRRIAEAMGVDIVIDPRQENPHARWASFGVPVSRAERSVLAMSGNAGKRAIVFECVGVTGMIQSLVEAAPPATQILVAGVCMQTDAIEPFLCINKAIELKFVLGYTPDEFATTLGRIARGQIDVAPAITGTVGLDEVPAAFAALADPERHCKILVRPSSPPVSPQGA</sequence>
<organism evidence="4 5">
    <name type="scientific">Sphingomonas ginsenosidimutans</name>
    <dbReference type="NCBI Taxonomy" id="862134"/>
    <lineage>
        <taxon>Bacteria</taxon>
        <taxon>Pseudomonadati</taxon>
        <taxon>Pseudomonadota</taxon>
        <taxon>Alphaproteobacteria</taxon>
        <taxon>Sphingomonadales</taxon>
        <taxon>Sphingomonadaceae</taxon>
        <taxon>Sphingomonas</taxon>
    </lineage>
</organism>
<dbReference type="InterPro" id="IPR013154">
    <property type="entry name" value="ADH-like_N"/>
</dbReference>
<dbReference type="AlphaFoldDB" id="A0A2A4I0J7"/>
<dbReference type="PANTHER" id="PTHR43189:SF1">
    <property type="entry name" value="ZINC-TYPE ALCOHOL DEHYDROGENASE-LIKE PROTEIN C1198.01"/>
    <property type="match status" value="1"/>
</dbReference>
<dbReference type="Pfam" id="PF00107">
    <property type="entry name" value="ADH_zinc_N"/>
    <property type="match status" value="1"/>
</dbReference>
<dbReference type="InterPro" id="IPR036291">
    <property type="entry name" value="NAD(P)-bd_dom_sf"/>
</dbReference>
<dbReference type="SUPFAM" id="SSF50129">
    <property type="entry name" value="GroES-like"/>
    <property type="match status" value="1"/>
</dbReference>
<gene>
    <name evidence="4" type="ORF">COA17_07990</name>
</gene>
<feature type="domain" description="Alcohol dehydrogenase-like N-terminal" evidence="3">
    <location>
        <begin position="23"/>
        <end position="136"/>
    </location>
</feature>
<reference evidence="4 5" key="1">
    <citation type="submission" date="2017-09" db="EMBL/GenBank/DDBJ databases">
        <title>Sphingomonas ginsenosidimutans KACC 14949, whole genome shotgun sequence.</title>
        <authorList>
            <person name="Feng G."/>
            <person name="Zhu H."/>
        </authorList>
    </citation>
    <scope>NUCLEOTIDE SEQUENCE [LARGE SCALE GENOMIC DNA]</scope>
    <source>
        <strain evidence="4 5">KACC 14949</strain>
    </source>
</reference>
<name>A0A2A4I0J7_9SPHN</name>
<dbReference type="GO" id="GO:0016491">
    <property type="term" value="F:oxidoreductase activity"/>
    <property type="evidence" value="ECO:0007669"/>
    <property type="project" value="UniProtKB-KW"/>
</dbReference>
<proteinExistence type="predicted"/>
<evidence type="ECO:0000313" key="5">
    <source>
        <dbReference type="Proteomes" id="UP000218784"/>
    </source>
</evidence>
<evidence type="ECO:0000259" key="2">
    <source>
        <dbReference type="Pfam" id="PF00107"/>
    </source>
</evidence>